<proteinExistence type="predicted"/>
<accession>A0AA88DGF3</accession>
<organism evidence="1 2">
    <name type="scientific">Ficus carica</name>
    <name type="common">Common fig</name>
    <dbReference type="NCBI Taxonomy" id="3494"/>
    <lineage>
        <taxon>Eukaryota</taxon>
        <taxon>Viridiplantae</taxon>
        <taxon>Streptophyta</taxon>
        <taxon>Embryophyta</taxon>
        <taxon>Tracheophyta</taxon>
        <taxon>Spermatophyta</taxon>
        <taxon>Magnoliopsida</taxon>
        <taxon>eudicotyledons</taxon>
        <taxon>Gunneridae</taxon>
        <taxon>Pentapetalae</taxon>
        <taxon>rosids</taxon>
        <taxon>fabids</taxon>
        <taxon>Rosales</taxon>
        <taxon>Moraceae</taxon>
        <taxon>Ficeae</taxon>
        <taxon>Ficus</taxon>
    </lineage>
</organism>
<protein>
    <submittedName>
        <fullName evidence="1">Uncharacterized protein</fullName>
    </submittedName>
</protein>
<evidence type="ECO:0000313" key="2">
    <source>
        <dbReference type="Proteomes" id="UP001187192"/>
    </source>
</evidence>
<reference evidence="1" key="1">
    <citation type="submission" date="2023-07" db="EMBL/GenBank/DDBJ databases">
        <title>draft genome sequence of fig (Ficus carica).</title>
        <authorList>
            <person name="Takahashi T."/>
            <person name="Nishimura K."/>
        </authorList>
    </citation>
    <scope>NUCLEOTIDE SEQUENCE</scope>
</reference>
<evidence type="ECO:0000313" key="1">
    <source>
        <dbReference type="EMBL" id="GMN55976.1"/>
    </source>
</evidence>
<dbReference type="Proteomes" id="UP001187192">
    <property type="component" value="Unassembled WGS sequence"/>
</dbReference>
<gene>
    <name evidence="1" type="ORF">TIFTF001_025092</name>
</gene>
<name>A0AA88DGF3_FICCA</name>
<comment type="caution">
    <text evidence="1">The sequence shown here is derived from an EMBL/GenBank/DDBJ whole genome shotgun (WGS) entry which is preliminary data.</text>
</comment>
<keyword evidence="2" id="KW-1185">Reference proteome</keyword>
<dbReference type="AlphaFoldDB" id="A0AA88DGF3"/>
<sequence>MHLTGRLAWLVRRCHFTFLDTCFNCSNPATDLCLTSRRDLRALSDVLALSGTLGLGGLEHPFGAFKSSY</sequence>
<dbReference type="EMBL" id="BTGU01000060">
    <property type="protein sequence ID" value="GMN55976.1"/>
    <property type="molecule type" value="Genomic_DNA"/>
</dbReference>